<evidence type="ECO:0000256" key="4">
    <source>
        <dbReference type="ARBA" id="ARBA00004659"/>
    </source>
</evidence>
<keyword evidence="10 11" id="KW-0660">Purine salvage</keyword>
<keyword evidence="9 11" id="KW-0808">Transferase</keyword>
<comment type="caution">
    <text evidence="13">The sequence shown here is derived from an EMBL/GenBank/DDBJ whole genome shotgun (WGS) entry which is preliminary data.</text>
</comment>
<dbReference type="PANTHER" id="PTHR32315">
    <property type="entry name" value="ADENINE PHOSPHORIBOSYLTRANSFERASE"/>
    <property type="match status" value="1"/>
</dbReference>
<comment type="catalytic activity">
    <reaction evidence="1 11">
        <text>AMP + diphosphate = 5-phospho-alpha-D-ribose 1-diphosphate + adenine</text>
        <dbReference type="Rhea" id="RHEA:16609"/>
        <dbReference type="ChEBI" id="CHEBI:16708"/>
        <dbReference type="ChEBI" id="CHEBI:33019"/>
        <dbReference type="ChEBI" id="CHEBI:58017"/>
        <dbReference type="ChEBI" id="CHEBI:456215"/>
        <dbReference type="EC" id="2.4.2.7"/>
    </reaction>
</comment>
<dbReference type="PANTHER" id="PTHR32315:SF3">
    <property type="entry name" value="ADENINE PHOSPHORIBOSYLTRANSFERASE"/>
    <property type="match status" value="1"/>
</dbReference>
<dbReference type="EMBL" id="JBHSAW010000001">
    <property type="protein sequence ID" value="MFC4094487.1"/>
    <property type="molecule type" value="Genomic_DNA"/>
</dbReference>
<name>A0ABV8JI65_9FLAO</name>
<accession>A0ABV8JI65</accession>
<evidence type="ECO:0000313" key="14">
    <source>
        <dbReference type="Proteomes" id="UP001595814"/>
    </source>
</evidence>
<proteinExistence type="inferred from homology"/>
<comment type="subcellular location">
    <subcellularLocation>
        <location evidence="3 11">Cytoplasm</location>
    </subcellularLocation>
</comment>
<comment type="similarity">
    <text evidence="5 11">Belongs to the purine/pyrimidine phosphoribosyltransferase family.</text>
</comment>
<dbReference type="NCBIfam" id="NF002633">
    <property type="entry name" value="PRK02304.1-2"/>
    <property type="match status" value="1"/>
</dbReference>
<gene>
    <name evidence="11" type="primary">apt</name>
    <name evidence="13" type="ORF">ACFOUT_01275</name>
</gene>
<feature type="domain" description="Phosphoribosyltransferase" evidence="12">
    <location>
        <begin position="30"/>
        <end position="148"/>
    </location>
</feature>
<evidence type="ECO:0000313" key="13">
    <source>
        <dbReference type="EMBL" id="MFC4094487.1"/>
    </source>
</evidence>
<evidence type="ECO:0000256" key="2">
    <source>
        <dbReference type="ARBA" id="ARBA00003968"/>
    </source>
</evidence>
<dbReference type="EC" id="2.4.2.7" evidence="6 11"/>
<evidence type="ECO:0000256" key="6">
    <source>
        <dbReference type="ARBA" id="ARBA00011893"/>
    </source>
</evidence>
<dbReference type="HAMAP" id="MF_00004">
    <property type="entry name" value="Aden_phosphoribosyltr"/>
    <property type="match status" value="1"/>
</dbReference>
<keyword evidence="7 11" id="KW-0963">Cytoplasm</keyword>
<evidence type="ECO:0000256" key="11">
    <source>
        <dbReference type="HAMAP-Rule" id="MF_00004"/>
    </source>
</evidence>
<evidence type="ECO:0000256" key="10">
    <source>
        <dbReference type="ARBA" id="ARBA00022726"/>
    </source>
</evidence>
<evidence type="ECO:0000256" key="3">
    <source>
        <dbReference type="ARBA" id="ARBA00004496"/>
    </source>
</evidence>
<protein>
    <recommendedName>
        <fullName evidence="6 11">Adenine phosphoribosyltransferase</fullName>
        <shortName evidence="11">APRT</shortName>
        <ecNumber evidence="6 11">2.4.2.7</ecNumber>
    </recommendedName>
</protein>
<dbReference type="GO" id="GO:0003999">
    <property type="term" value="F:adenine phosphoribosyltransferase activity"/>
    <property type="evidence" value="ECO:0007669"/>
    <property type="project" value="UniProtKB-EC"/>
</dbReference>
<dbReference type="InterPro" id="IPR029057">
    <property type="entry name" value="PRTase-like"/>
</dbReference>
<evidence type="ECO:0000256" key="8">
    <source>
        <dbReference type="ARBA" id="ARBA00022676"/>
    </source>
</evidence>
<comment type="subunit">
    <text evidence="11">Homodimer.</text>
</comment>
<evidence type="ECO:0000256" key="5">
    <source>
        <dbReference type="ARBA" id="ARBA00008391"/>
    </source>
</evidence>
<keyword evidence="8 11" id="KW-0328">Glycosyltransferase</keyword>
<evidence type="ECO:0000256" key="7">
    <source>
        <dbReference type="ARBA" id="ARBA00022490"/>
    </source>
</evidence>
<dbReference type="NCBIfam" id="NF002636">
    <property type="entry name" value="PRK02304.1-5"/>
    <property type="match status" value="1"/>
</dbReference>
<dbReference type="Gene3D" id="3.40.50.2020">
    <property type="match status" value="1"/>
</dbReference>
<organism evidence="13 14">
    <name type="scientific">Euzebyella saccharophila</name>
    <dbReference type="NCBI Taxonomy" id="679664"/>
    <lineage>
        <taxon>Bacteria</taxon>
        <taxon>Pseudomonadati</taxon>
        <taxon>Bacteroidota</taxon>
        <taxon>Flavobacteriia</taxon>
        <taxon>Flavobacteriales</taxon>
        <taxon>Flavobacteriaceae</taxon>
        <taxon>Euzebyella</taxon>
    </lineage>
</organism>
<comment type="function">
    <text evidence="2 11">Catalyzes a salvage reaction resulting in the formation of AMP, that is energically less costly than de novo synthesis.</text>
</comment>
<sequence length="170" mass="18933">MDFKSYIRDIQDFPKEGVVFKDITPLLKNGEALNQTVKALLELLDDKNVDKVVGMESRGFFFAPLLASKLGAGFVPVRKPGKLPAKTLQQSYDLEYGKDMLEVHQDSIKKGDKILVHDDVLATGGTALATCELIKRLGGEIVQCNFLIELTFLNGAEKLKEYPIKSLIKY</sequence>
<dbReference type="InterPro" id="IPR000836">
    <property type="entry name" value="PRTase_dom"/>
</dbReference>
<keyword evidence="14" id="KW-1185">Reference proteome</keyword>
<evidence type="ECO:0000256" key="9">
    <source>
        <dbReference type="ARBA" id="ARBA00022679"/>
    </source>
</evidence>
<dbReference type="RefSeq" id="WP_192462823.1">
    <property type="nucleotide sequence ID" value="NZ_JACYFJ010000004.1"/>
</dbReference>
<comment type="pathway">
    <text evidence="4 11">Purine metabolism; AMP biosynthesis via salvage pathway; AMP from adenine: step 1/1.</text>
</comment>
<dbReference type="Pfam" id="PF00156">
    <property type="entry name" value="Pribosyltran"/>
    <property type="match status" value="1"/>
</dbReference>
<dbReference type="SUPFAM" id="SSF53271">
    <property type="entry name" value="PRTase-like"/>
    <property type="match status" value="1"/>
</dbReference>
<dbReference type="CDD" id="cd06223">
    <property type="entry name" value="PRTases_typeI"/>
    <property type="match status" value="1"/>
</dbReference>
<evidence type="ECO:0000259" key="12">
    <source>
        <dbReference type="Pfam" id="PF00156"/>
    </source>
</evidence>
<dbReference type="InterPro" id="IPR050054">
    <property type="entry name" value="UPRTase/APRTase"/>
</dbReference>
<reference evidence="14" key="1">
    <citation type="journal article" date="2019" name="Int. J. Syst. Evol. Microbiol.">
        <title>The Global Catalogue of Microorganisms (GCM) 10K type strain sequencing project: providing services to taxonomists for standard genome sequencing and annotation.</title>
        <authorList>
            <consortium name="The Broad Institute Genomics Platform"/>
            <consortium name="The Broad Institute Genome Sequencing Center for Infectious Disease"/>
            <person name="Wu L."/>
            <person name="Ma J."/>
        </authorList>
    </citation>
    <scope>NUCLEOTIDE SEQUENCE [LARGE SCALE GENOMIC DNA]</scope>
    <source>
        <strain evidence="14">CECT 7477</strain>
    </source>
</reference>
<dbReference type="Proteomes" id="UP001595814">
    <property type="component" value="Unassembled WGS sequence"/>
</dbReference>
<evidence type="ECO:0000256" key="1">
    <source>
        <dbReference type="ARBA" id="ARBA00000868"/>
    </source>
</evidence>
<dbReference type="NCBIfam" id="NF002634">
    <property type="entry name" value="PRK02304.1-3"/>
    <property type="match status" value="1"/>
</dbReference>
<dbReference type="NCBIfam" id="TIGR01090">
    <property type="entry name" value="apt"/>
    <property type="match status" value="1"/>
</dbReference>
<dbReference type="InterPro" id="IPR005764">
    <property type="entry name" value="Ade_phspho_trans"/>
</dbReference>